<dbReference type="PANTHER" id="PTHR47235:SF1">
    <property type="entry name" value="BLR6548 PROTEIN"/>
    <property type="match status" value="1"/>
</dbReference>
<sequence length="456" mass="49458">MQVRFFQPPSVNAADDKQMKKGANGFAHGHACKHLWHCITKTPRTLPWIRTAKLPGGGPDPATSSGSHQARPSLPACNLSHNQMRRFSQSLLHGFLLLYTIIQLAHAESKSIVIGQAIDLSGPAGVIGRDYVAGITTYFDSLNASGGINGHKIKYLVRDDLGDPRRSSKAVTELINSDRIDYLIGGIGAATTDAVVATPAFVRSGFQLFAPMTESPRNYGERVVFWRPGPEQEMHYIFSYFDKLGIRSIGIAVEDLQRSQEMYQYVAAEAKRRSMTLAGTAHISSSPVQVEKEAATLAASNPNIVIVIGDGVSAGVFLKAFRRHAERTFVAGTSLVNLETLAEMAGPKSLEWTVFSQVVPNPAGKQSKVQLDHIAMMKRFRDEALSAATLEGYLAAKTLCRAIQASGVASQALQQFTSRTGVLDLGGFVVNPSAPNHHMSSYVDIALFRKGGNLMY</sequence>
<dbReference type="AlphaFoldDB" id="A0A934SX49"/>
<feature type="region of interest" description="Disordered" evidence="3">
    <location>
        <begin position="50"/>
        <end position="73"/>
    </location>
</feature>
<organism evidence="5 6">
    <name type="scientific">Noviherbaspirillum pedocola</name>
    <dbReference type="NCBI Taxonomy" id="2801341"/>
    <lineage>
        <taxon>Bacteria</taxon>
        <taxon>Pseudomonadati</taxon>
        <taxon>Pseudomonadota</taxon>
        <taxon>Betaproteobacteria</taxon>
        <taxon>Burkholderiales</taxon>
        <taxon>Oxalobacteraceae</taxon>
        <taxon>Noviherbaspirillum</taxon>
    </lineage>
</organism>
<evidence type="ECO:0000259" key="4">
    <source>
        <dbReference type="Pfam" id="PF13458"/>
    </source>
</evidence>
<dbReference type="Proteomes" id="UP000622890">
    <property type="component" value="Unassembled WGS sequence"/>
</dbReference>
<evidence type="ECO:0000256" key="3">
    <source>
        <dbReference type="SAM" id="MobiDB-lite"/>
    </source>
</evidence>
<dbReference type="Pfam" id="PF13458">
    <property type="entry name" value="Peripla_BP_6"/>
    <property type="match status" value="1"/>
</dbReference>
<evidence type="ECO:0000256" key="2">
    <source>
        <dbReference type="ARBA" id="ARBA00022729"/>
    </source>
</evidence>
<protein>
    <submittedName>
        <fullName evidence="5">ABC transporter substrate-binding protein</fullName>
    </submittedName>
</protein>
<name>A0A934SX49_9BURK</name>
<comment type="caution">
    <text evidence="5">The sequence shown here is derived from an EMBL/GenBank/DDBJ whole genome shotgun (WGS) entry which is preliminary data.</text>
</comment>
<evidence type="ECO:0000313" key="5">
    <source>
        <dbReference type="EMBL" id="MBK4737269.1"/>
    </source>
</evidence>
<dbReference type="InterPro" id="IPR028081">
    <property type="entry name" value="Leu-bd"/>
</dbReference>
<dbReference type="RefSeq" id="WP_200595428.1">
    <property type="nucleotide sequence ID" value="NZ_JAEPBG010000011.1"/>
</dbReference>
<gene>
    <name evidence="5" type="ORF">JJB74_21825</name>
</gene>
<accession>A0A934SX49</accession>
<keyword evidence="2" id="KW-0732">Signal</keyword>
<dbReference type="SUPFAM" id="SSF53822">
    <property type="entry name" value="Periplasmic binding protein-like I"/>
    <property type="match status" value="1"/>
</dbReference>
<proteinExistence type="inferred from homology"/>
<reference evidence="5" key="1">
    <citation type="submission" date="2021-01" db="EMBL/GenBank/DDBJ databases">
        <title>Genome sequence of strain Noviherbaspirillum sp. DKR-6.</title>
        <authorList>
            <person name="Chaudhary D.K."/>
        </authorList>
    </citation>
    <scope>NUCLEOTIDE SEQUENCE</scope>
    <source>
        <strain evidence="5">DKR-6</strain>
    </source>
</reference>
<evidence type="ECO:0000256" key="1">
    <source>
        <dbReference type="ARBA" id="ARBA00010062"/>
    </source>
</evidence>
<evidence type="ECO:0000313" key="6">
    <source>
        <dbReference type="Proteomes" id="UP000622890"/>
    </source>
</evidence>
<dbReference type="CDD" id="cd06326">
    <property type="entry name" value="PBP1_ABC_ligand_binding-like"/>
    <property type="match status" value="1"/>
</dbReference>
<keyword evidence="6" id="KW-1185">Reference proteome</keyword>
<comment type="similarity">
    <text evidence="1">Belongs to the leucine-binding protein family.</text>
</comment>
<feature type="domain" description="Leucine-binding protein" evidence="4">
    <location>
        <begin position="112"/>
        <end position="449"/>
    </location>
</feature>
<dbReference type="PANTHER" id="PTHR47235">
    <property type="entry name" value="BLR6548 PROTEIN"/>
    <property type="match status" value="1"/>
</dbReference>
<dbReference type="EMBL" id="JAEPBG010000011">
    <property type="protein sequence ID" value="MBK4737269.1"/>
    <property type="molecule type" value="Genomic_DNA"/>
</dbReference>
<dbReference type="InterPro" id="IPR028082">
    <property type="entry name" value="Peripla_BP_I"/>
</dbReference>
<dbReference type="Gene3D" id="3.40.50.2300">
    <property type="match status" value="2"/>
</dbReference>